<evidence type="ECO:0000313" key="1">
    <source>
        <dbReference type="EMBL" id="EMD59574.1"/>
    </source>
</evidence>
<organism evidence="1 2">
    <name type="scientific">Cochliobolus sativus (strain ND90Pr / ATCC 201652)</name>
    <name type="common">Common root rot and spot blotch fungus</name>
    <name type="synonym">Bipolaris sorokiniana</name>
    <dbReference type="NCBI Taxonomy" id="665912"/>
    <lineage>
        <taxon>Eukaryota</taxon>
        <taxon>Fungi</taxon>
        <taxon>Dikarya</taxon>
        <taxon>Ascomycota</taxon>
        <taxon>Pezizomycotina</taxon>
        <taxon>Dothideomycetes</taxon>
        <taxon>Pleosporomycetidae</taxon>
        <taxon>Pleosporales</taxon>
        <taxon>Pleosporineae</taxon>
        <taxon>Pleosporaceae</taxon>
        <taxon>Bipolaris</taxon>
    </lineage>
</organism>
<evidence type="ECO:0000313" key="2">
    <source>
        <dbReference type="Proteomes" id="UP000016934"/>
    </source>
</evidence>
<dbReference type="KEGG" id="bsc:COCSADRAFT_100736"/>
<dbReference type="RefSeq" id="XP_007704606.1">
    <property type="nucleotide sequence ID" value="XM_007706416.1"/>
</dbReference>
<keyword evidence="2" id="KW-1185">Reference proteome</keyword>
<gene>
    <name evidence="1" type="ORF">COCSADRAFT_100736</name>
</gene>
<dbReference type="GeneID" id="19129717"/>
<sequence length="55" mass="6485">IIYYLDNIEVISRLDKLTLTTSKDTSKAKLVSKKEYKTLEKEQPLMSKYEKIAQF</sequence>
<reference evidence="2" key="2">
    <citation type="journal article" date="2013" name="PLoS Genet.">
        <title>Comparative genome structure, secondary metabolite, and effector coding capacity across Cochliobolus pathogens.</title>
        <authorList>
            <person name="Condon B.J."/>
            <person name="Leng Y."/>
            <person name="Wu D."/>
            <person name="Bushley K.E."/>
            <person name="Ohm R.A."/>
            <person name="Otillar R."/>
            <person name="Martin J."/>
            <person name="Schackwitz W."/>
            <person name="Grimwood J."/>
            <person name="MohdZainudin N."/>
            <person name="Xue C."/>
            <person name="Wang R."/>
            <person name="Manning V.A."/>
            <person name="Dhillon B."/>
            <person name="Tu Z.J."/>
            <person name="Steffenson B.J."/>
            <person name="Salamov A."/>
            <person name="Sun H."/>
            <person name="Lowry S."/>
            <person name="LaButti K."/>
            <person name="Han J."/>
            <person name="Copeland A."/>
            <person name="Lindquist E."/>
            <person name="Barry K."/>
            <person name="Schmutz J."/>
            <person name="Baker S.E."/>
            <person name="Ciuffetti L.M."/>
            <person name="Grigoriev I.V."/>
            <person name="Zhong S."/>
            <person name="Turgeon B.G."/>
        </authorList>
    </citation>
    <scope>NUCLEOTIDE SEQUENCE [LARGE SCALE GENOMIC DNA]</scope>
    <source>
        <strain evidence="2">ND90Pr / ATCC 201652</strain>
    </source>
</reference>
<dbReference type="HOGENOM" id="CLU_3037867_0_0_1"/>
<feature type="non-terminal residue" evidence="1">
    <location>
        <position position="1"/>
    </location>
</feature>
<protein>
    <submittedName>
        <fullName evidence="1">Uncharacterized protein</fullName>
    </submittedName>
</protein>
<dbReference type="Proteomes" id="UP000016934">
    <property type="component" value="Unassembled WGS sequence"/>
</dbReference>
<reference evidence="1 2" key="1">
    <citation type="journal article" date="2012" name="PLoS Pathog.">
        <title>Diverse lifestyles and strategies of plant pathogenesis encoded in the genomes of eighteen Dothideomycetes fungi.</title>
        <authorList>
            <person name="Ohm R.A."/>
            <person name="Feau N."/>
            <person name="Henrissat B."/>
            <person name="Schoch C.L."/>
            <person name="Horwitz B.A."/>
            <person name="Barry K.W."/>
            <person name="Condon B.J."/>
            <person name="Copeland A.C."/>
            <person name="Dhillon B."/>
            <person name="Glaser F."/>
            <person name="Hesse C.N."/>
            <person name="Kosti I."/>
            <person name="LaButti K."/>
            <person name="Lindquist E.A."/>
            <person name="Lucas S."/>
            <person name="Salamov A.A."/>
            <person name="Bradshaw R.E."/>
            <person name="Ciuffetti L."/>
            <person name="Hamelin R.C."/>
            <person name="Kema G.H.J."/>
            <person name="Lawrence C."/>
            <person name="Scott J.A."/>
            <person name="Spatafora J.W."/>
            <person name="Turgeon B.G."/>
            <person name="de Wit P.J.G.M."/>
            <person name="Zhong S."/>
            <person name="Goodwin S.B."/>
            <person name="Grigoriev I.V."/>
        </authorList>
    </citation>
    <scope>NUCLEOTIDE SEQUENCE [LARGE SCALE GENOMIC DNA]</scope>
    <source>
        <strain evidence="2">ND90Pr / ATCC 201652</strain>
    </source>
</reference>
<proteinExistence type="predicted"/>
<name>M2QWX5_COCSN</name>
<dbReference type="EMBL" id="KB445652">
    <property type="protein sequence ID" value="EMD59574.1"/>
    <property type="molecule type" value="Genomic_DNA"/>
</dbReference>
<dbReference type="AlphaFoldDB" id="M2QWX5"/>
<accession>M2QWX5</accession>